<protein>
    <submittedName>
        <fullName evidence="2">Uncharacterized protein</fullName>
    </submittedName>
</protein>
<dbReference type="Proteomes" id="UP001497482">
    <property type="component" value="Chromosome 17"/>
</dbReference>
<feature type="region of interest" description="Disordered" evidence="1">
    <location>
        <begin position="65"/>
        <end position="109"/>
    </location>
</feature>
<sequence>MEHVVDTAPRIGPKTDSRVRYIIIQFTRRNHRDGFWKIMADLIKGGQRSESSAVALHQPCISPASARHQPGISPASALHQPCISPASARHQPGISPASTLHQPCISQAR</sequence>
<proteinExistence type="predicted"/>
<keyword evidence="3" id="KW-1185">Reference proteome</keyword>
<evidence type="ECO:0000313" key="3">
    <source>
        <dbReference type="Proteomes" id="UP001497482"/>
    </source>
</evidence>
<reference evidence="2 3" key="1">
    <citation type="submission" date="2024-04" db="EMBL/GenBank/DDBJ databases">
        <authorList>
            <person name="Waldvogel A.-M."/>
            <person name="Schoenle A."/>
        </authorList>
    </citation>
    <scope>NUCLEOTIDE SEQUENCE [LARGE SCALE GENOMIC DNA]</scope>
</reference>
<name>A0AAV2K7S1_KNICA</name>
<gene>
    <name evidence="2" type="ORF">KC01_LOCUS16130</name>
</gene>
<dbReference type="AlphaFoldDB" id="A0AAV2K7S1"/>
<dbReference type="EMBL" id="OZ035839">
    <property type="protein sequence ID" value="CAL1585976.1"/>
    <property type="molecule type" value="Genomic_DNA"/>
</dbReference>
<accession>A0AAV2K7S1</accession>
<evidence type="ECO:0000313" key="2">
    <source>
        <dbReference type="EMBL" id="CAL1585976.1"/>
    </source>
</evidence>
<feature type="compositionally biased region" description="Polar residues" evidence="1">
    <location>
        <begin position="96"/>
        <end position="109"/>
    </location>
</feature>
<organism evidence="2 3">
    <name type="scientific">Knipowitschia caucasica</name>
    <name type="common">Caucasian dwarf goby</name>
    <name type="synonym">Pomatoschistus caucasicus</name>
    <dbReference type="NCBI Taxonomy" id="637954"/>
    <lineage>
        <taxon>Eukaryota</taxon>
        <taxon>Metazoa</taxon>
        <taxon>Chordata</taxon>
        <taxon>Craniata</taxon>
        <taxon>Vertebrata</taxon>
        <taxon>Euteleostomi</taxon>
        <taxon>Actinopterygii</taxon>
        <taxon>Neopterygii</taxon>
        <taxon>Teleostei</taxon>
        <taxon>Neoteleostei</taxon>
        <taxon>Acanthomorphata</taxon>
        <taxon>Gobiaria</taxon>
        <taxon>Gobiiformes</taxon>
        <taxon>Gobioidei</taxon>
        <taxon>Gobiidae</taxon>
        <taxon>Gobiinae</taxon>
        <taxon>Knipowitschia</taxon>
    </lineage>
</organism>
<evidence type="ECO:0000256" key="1">
    <source>
        <dbReference type="SAM" id="MobiDB-lite"/>
    </source>
</evidence>